<name>A0A1I6N153_9RHOB</name>
<dbReference type="EMBL" id="FOZM01000003">
    <property type="protein sequence ID" value="SFS21695.1"/>
    <property type="molecule type" value="Genomic_DNA"/>
</dbReference>
<accession>A0A1I6N153</accession>
<evidence type="ECO:0000313" key="1">
    <source>
        <dbReference type="EMBL" id="SFS21695.1"/>
    </source>
</evidence>
<reference evidence="1 2" key="1">
    <citation type="submission" date="2016-10" db="EMBL/GenBank/DDBJ databases">
        <authorList>
            <person name="de Groot N.N."/>
        </authorList>
    </citation>
    <scope>NUCLEOTIDE SEQUENCE [LARGE SCALE GENOMIC DNA]</scope>
    <source>
        <strain evidence="1 2">DSM 29433</strain>
    </source>
</reference>
<dbReference type="Proteomes" id="UP000198926">
    <property type="component" value="Unassembled WGS sequence"/>
</dbReference>
<protein>
    <submittedName>
        <fullName evidence="1">Uncharacterized protein</fullName>
    </submittedName>
</protein>
<evidence type="ECO:0000313" key="2">
    <source>
        <dbReference type="Proteomes" id="UP000198926"/>
    </source>
</evidence>
<organism evidence="1 2">
    <name type="scientific">Yoonia litorea</name>
    <dbReference type="NCBI Taxonomy" id="1123755"/>
    <lineage>
        <taxon>Bacteria</taxon>
        <taxon>Pseudomonadati</taxon>
        <taxon>Pseudomonadota</taxon>
        <taxon>Alphaproteobacteria</taxon>
        <taxon>Rhodobacterales</taxon>
        <taxon>Paracoccaceae</taxon>
        <taxon>Yoonia</taxon>
    </lineage>
</organism>
<dbReference type="AlphaFoldDB" id="A0A1I6N153"/>
<proteinExistence type="predicted"/>
<sequence>MSMHKKTFRKGLQPETQDNTLRRISVLIQSLSEGGQ</sequence>
<keyword evidence="2" id="KW-1185">Reference proteome</keyword>
<gene>
    <name evidence="1" type="ORF">SAMN05444714_2916</name>
</gene>